<comment type="caution">
    <text evidence="1">The sequence shown here is derived from an EMBL/GenBank/DDBJ whole genome shotgun (WGS) entry which is preliminary data.</text>
</comment>
<dbReference type="Proteomes" id="UP000004968">
    <property type="component" value="Unassembled WGS sequence"/>
</dbReference>
<name>D3AP66_9FIRM</name>
<sequence>MDNIILYLLTVIQEQYKTICWLLNFICRYIPLKQWAFDDSHSPKYPQIYH</sequence>
<dbReference type="HOGENOM" id="CLU_3118635_0_0_9"/>
<dbReference type="AlphaFoldDB" id="D3AP66"/>
<gene>
    <name evidence="1" type="ORF">CLOSTHATH_05418</name>
</gene>
<evidence type="ECO:0000313" key="2">
    <source>
        <dbReference type="Proteomes" id="UP000004968"/>
    </source>
</evidence>
<evidence type="ECO:0000313" key="1">
    <source>
        <dbReference type="EMBL" id="EFC96393.1"/>
    </source>
</evidence>
<protein>
    <submittedName>
        <fullName evidence="1">Uncharacterized protein</fullName>
    </submittedName>
</protein>
<organism evidence="1 2">
    <name type="scientific">Hungatella hathewayi DSM 13479</name>
    <dbReference type="NCBI Taxonomy" id="566550"/>
    <lineage>
        <taxon>Bacteria</taxon>
        <taxon>Bacillati</taxon>
        <taxon>Bacillota</taxon>
        <taxon>Clostridia</taxon>
        <taxon>Lachnospirales</taxon>
        <taxon>Lachnospiraceae</taxon>
        <taxon>Hungatella</taxon>
    </lineage>
</organism>
<reference evidence="1 2" key="1">
    <citation type="submission" date="2010-01" db="EMBL/GenBank/DDBJ databases">
        <authorList>
            <person name="Weinstock G."/>
            <person name="Sodergren E."/>
            <person name="Clifton S."/>
            <person name="Fulton L."/>
            <person name="Fulton B."/>
            <person name="Courtney L."/>
            <person name="Fronick C."/>
            <person name="Harrison M."/>
            <person name="Strong C."/>
            <person name="Farmer C."/>
            <person name="Delahaunty K."/>
            <person name="Markovic C."/>
            <person name="Hall O."/>
            <person name="Minx P."/>
            <person name="Tomlinson C."/>
            <person name="Mitreva M."/>
            <person name="Nelson J."/>
            <person name="Hou S."/>
            <person name="Wollam A."/>
            <person name="Pepin K.H."/>
            <person name="Johnson M."/>
            <person name="Bhonagiri V."/>
            <person name="Nash W.E."/>
            <person name="Warren W."/>
            <person name="Chinwalla A."/>
            <person name="Mardis E.R."/>
            <person name="Wilson R.K."/>
        </authorList>
    </citation>
    <scope>NUCLEOTIDE SEQUENCE [LARGE SCALE GENOMIC DNA]</scope>
    <source>
        <strain evidence="1 2">DSM 13479</strain>
    </source>
</reference>
<proteinExistence type="predicted"/>
<dbReference type="EMBL" id="ACIO01000561">
    <property type="protein sequence ID" value="EFC96393.1"/>
    <property type="molecule type" value="Genomic_DNA"/>
</dbReference>
<accession>D3AP66</accession>